<proteinExistence type="predicted"/>
<protein>
    <submittedName>
        <fullName evidence="3">Uncharacterized protein</fullName>
    </submittedName>
</protein>
<keyword evidence="4" id="KW-1185">Reference proteome</keyword>
<name>A0A439DB13_9PEZI</name>
<comment type="caution">
    <text evidence="3">The sequence shown here is derived from an EMBL/GenBank/DDBJ whole genome shotgun (WGS) entry which is preliminary data.</text>
</comment>
<evidence type="ECO:0000256" key="2">
    <source>
        <dbReference type="SAM" id="Phobius"/>
    </source>
</evidence>
<accession>A0A439DB13</accession>
<dbReference type="Proteomes" id="UP000286045">
    <property type="component" value="Unassembled WGS sequence"/>
</dbReference>
<gene>
    <name evidence="3" type="ORF">EKO27_g3492</name>
</gene>
<keyword evidence="2" id="KW-0812">Transmembrane</keyword>
<feature type="region of interest" description="Disordered" evidence="1">
    <location>
        <begin position="167"/>
        <end position="200"/>
    </location>
</feature>
<feature type="transmembrane region" description="Helical" evidence="2">
    <location>
        <begin position="212"/>
        <end position="237"/>
    </location>
</feature>
<reference evidence="3 4" key="1">
    <citation type="submission" date="2018-12" db="EMBL/GenBank/DDBJ databases">
        <title>Draft genome sequence of Xylaria grammica IHI A82.</title>
        <authorList>
            <person name="Buettner E."/>
            <person name="Kellner H."/>
        </authorList>
    </citation>
    <scope>NUCLEOTIDE SEQUENCE [LARGE SCALE GENOMIC DNA]</scope>
    <source>
        <strain evidence="3 4">IHI A82</strain>
    </source>
</reference>
<feature type="transmembrane region" description="Helical" evidence="2">
    <location>
        <begin position="270"/>
        <end position="293"/>
    </location>
</feature>
<sequence>MTITGRTEALRDFVREVISAIRDVDEHVLSSDYIKHYVLELENGAEPVGFDYSDPEAHFEDFDDIRFWEKYFSFVLREWNLDQHGERMGNSELNFLIERLTAPATQLDHYGPLLMAEYEKVPNAPAKRAQGISKRMAVLNGFLNSAEVALEVYYKKRSIYVKPTLRQRRPVRDANTTESGQQPDDTESSTPEPEARENSPRRKLLRKLFSGFTNNSTLITFVALFTIASAILSAYGYSVAIRTPKDLGWDSPEFYNTLQSALMQLLGLHWSWWLAGLGAIAPILAIGISYPVYDNTAADLGGG</sequence>
<keyword evidence="2" id="KW-0472">Membrane</keyword>
<feature type="compositionally biased region" description="Polar residues" evidence="1">
    <location>
        <begin position="174"/>
        <end position="191"/>
    </location>
</feature>
<keyword evidence="2" id="KW-1133">Transmembrane helix</keyword>
<organism evidence="3 4">
    <name type="scientific">Xylaria grammica</name>
    <dbReference type="NCBI Taxonomy" id="363999"/>
    <lineage>
        <taxon>Eukaryota</taxon>
        <taxon>Fungi</taxon>
        <taxon>Dikarya</taxon>
        <taxon>Ascomycota</taxon>
        <taxon>Pezizomycotina</taxon>
        <taxon>Sordariomycetes</taxon>
        <taxon>Xylariomycetidae</taxon>
        <taxon>Xylariales</taxon>
        <taxon>Xylariaceae</taxon>
        <taxon>Xylaria</taxon>
    </lineage>
</organism>
<evidence type="ECO:0000313" key="4">
    <source>
        <dbReference type="Proteomes" id="UP000286045"/>
    </source>
</evidence>
<dbReference type="EMBL" id="RYZI01000075">
    <property type="protein sequence ID" value="RWA11591.1"/>
    <property type="molecule type" value="Genomic_DNA"/>
</dbReference>
<evidence type="ECO:0000256" key="1">
    <source>
        <dbReference type="SAM" id="MobiDB-lite"/>
    </source>
</evidence>
<evidence type="ECO:0000313" key="3">
    <source>
        <dbReference type="EMBL" id="RWA11591.1"/>
    </source>
</evidence>
<dbReference type="AlphaFoldDB" id="A0A439DB13"/>